<keyword evidence="1" id="KW-0812">Transmembrane</keyword>
<evidence type="ECO:0000256" key="1">
    <source>
        <dbReference type="SAM" id="Phobius"/>
    </source>
</evidence>
<organism evidence="2 3">
    <name type="scientific">Mucuna pruriens</name>
    <name type="common">Velvet bean</name>
    <name type="synonym">Dolichos pruriens</name>
    <dbReference type="NCBI Taxonomy" id="157652"/>
    <lineage>
        <taxon>Eukaryota</taxon>
        <taxon>Viridiplantae</taxon>
        <taxon>Streptophyta</taxon>
        <taxon>Embryophyta</taxon>
        <taxon>Tracheophyta</taxon>
        <taxon>Spermatophyta</taxon>
        <taxon>Magnoliopsida</taxon>
        <taxon>eudicotyledons</taxon>
        <taxon>Gunneridae</taxon>
        <taxon>Pentapetalae</taxon>
        <taxon>rosids</taxon>
        <taxon>fabids</taxon>
        <taxon>Fabales</taxon>
        <taxon>Fabaceae</taxon>
        <taxon>Papilionoideae</taxon>
        <taxon>50 kb inversion clade</taxon>
        <taxon>NPAAA clade</taxon>
        <taxon>indigoferoid/millettioid clade</taxon>
        <taxon>Phaseoleae</taxon>
        <taxon>Mucuna</taxon>
    </lineage>
</organism>
<accession>A0A371FLL3</accession>
<feature type="transmembrane region" description="Helical" evidence="1">
    <location>
        <begin position="20"/>
        <end position="41"/>
    </location>
</feature>
<dbReference type="AlphaFoldDB" id="A0A371FLL3"/>
<keyword evidence="3" id="KW-1185">Reference proteome</keyword>
<dbReference type="EMBL" id="QJKJ01008603">
    <property type="protein sequence ID" value="RDX79219.1"/>
    <property type="molecule type" value="Genomic_DNA"/>
</dbReference>
<name>A0A371FLL3_MUCPR</name>
<gene>
    <name evidence="2" type="ORF">CR513_40388</name>
</gene>
<comment type="caution">
    <text evidence="2">The sequence shown here is derived from an EMBL/GenBank/DDBJ whole genome shotgun (WGS) entry which is preliminary data.</text>
</comment>
<evidence type="ECO:0000313" key="2">
    <source>
        <dbReference type="EMBL" id="RDX79219.1"/>
    </source>
</evidence>
<sequence length="62" mass="7140">MKNTTCKEAPRSETLVEVHGIALMVNIFITLWTINRSCLIYKLWTNYGQRGDESNIIPISKQ</sequence>
<protein>
    <submittedName>
        <fullName evidence="2">Uncharacterized protein</fullName>
    </submittedName>
</protein>
<proteinExistence type="predicted"/>
<reference evidence="2" key="1">
    <citation type="submission" date="2018-05" db="EMBL/GenBank/DDBJ databases">
        <title>Draft genome of Mucuna pruriens seed.</title>
        <authorList>
            <person name="Nnadi N.E."/>
            <person name="Vos R."/>
            <person name="Hasami M.H."/>
            <person name="Devisetty U.K."/>
            <person name="Aguiy J.C."/>
        </authorList>
    </citation>
    <scope>NUCLEOTIDE SEQUENCE [LARGE SCALE GENOMIC DNA]</scope>
    <source>
        <strain evidence="2">JCA_2017</strain>
    </source>
</reference>
<evidence type="ECO:0000313" key="3">
    <source>
        <dbReference type="Proteomes" id="UP000257109"/>
    </source>
</evidence>
<keyword evidence="1" id="KW-0472">Membrane</keyword>
<feature type="non-terminal residue" evidence="2">
    <location>
        <position position="1"/>
    </location>
</feature>
<keyword evidence="1" id="KW-1133">Transmembrane helix</keyword>
<dbReference type="Proteomes" id="UP000257109">
    <property type="component" value="Unassembled WGS sequence"/>
</dbReference>